<proteinExistence type="inferred from homology"/>
<dbReference type="Gene3D" id="3.40.50.720">
    <property type="entry name" value="NAD(P)-binding Rossmann-like Domain"/>
    <property type="match status" value="1"/>
</dbReference>
<name>A0A1G7ZKU1_9VIBR</name>
<dbReference type="GO" id="GO:0016491">
    <property type="term" value="F:oxidoreductase activity"/>
    <property type="evidence" value="ECO:0007669"/>
    <property type="project" value="UniProtKB-KW"/>
</dbReference>
<protein>
    <submittedName>
        <fullName evidence="3">NAD(P)-dependent dehydrogenase, short-chain alcohol dehydrogenase family</fullName>
    </submittedName>
</protein>
<dbReference type="CDD" id="cd05233">
    <property type="entry name" value="SDR_c"/>
    <property type="match status" value="1"/>
</dbReference>
<dbReference type="RefSeq" id="WP_093272147.1">
    <property type="nucleotide sequence ID" value="NZ_FNDD01000008.1"/>
</dbReference>
<dbReference type="Proteomes" id="UP000198854">
    <property type="component" value="Unassembled WGS sequence"/>
</dbReference>
<dbReference type="InterPro" id="IPR002347">
    <property type="entry name" value="SDR_fam"/>
</dbReference>
<organism evidence="3 4">
    <name type="scientific">Vibrio xiamenensis</name>
    <dbReference type="NCBI Taxonomy" id="861298"/>
    <lineage>
        <taxon>Bacteria</taxon>
        <taxon>Pseudomonadati</taxon>
        <taxon>Pseudomonadota</taxon>
        <taxon>Gammaproteobacteria</taxon>
        <taxon>Vibrionales</taxon>
        <taxon>Vibrionaceae</taxon>
        <taxon>Vibrio</taxon>
    </lineage>
</organism>
<reference evidence="3 4" key="1">
    <citation type="submission" date="2016-10" db="EMBL/GenBank/DDBJ databases">
        <authorList>
            <person name="de Groot N.N."/>
        </authorList>
    </citation>
    <scope>NUCLEOTIDE SEQUENCE [LARGE SCALE GENOMIC DNA]</scope>
    <source>
        <strain evidence="3 4">CGMCC 1.10228</strain>
    </source>
</reference>
<dbReference type="SUPFAM" id="SSF51735">
    <property type="entry name" value="NAD(P)-binding Rossmann-fold domains"/>
    <property type="match status" value="1"/>
</dbReference>
<evidence type="ECO:0000313" key="4">
    <source>
        <dbReference type="Proteomes" id="UP000198854"/>
    </source>
</evidence>
<dbReference type="InterPro" id="IPR036291">
    <property type="entry name" value="NAD(P)-bd_dom_sf"/>
</dbReference>
<comment type="similarity">
    <text evidence="1">Belongs to the short-chain dehydrogenases/reductases (SDR) family.</text>
</comment>
<sequence length="258" mass="27259">MQQHTPNSNLAAPVVLITGGGRGIGAASAKRFAKAGYQVVVNYLSNHQAAQALKQEIEALGTSCMTVAADVSNEQQVSNMFAEIKQQFGALDVLVNNAGILETQSRMDDISVERFERILRTNVISCFLCAKAAVKQMSTRYGGNGGAIVNVSSGAAKSGSPNEYVDYAASKGAMDSLTRGLALEVANEGVRVNGVRPGLIYTEMHASGGEPLRVQRLQSKIPLQRGGEAEEVAEAIFWLASNQSSFVTGTFIDTTGGL</sequence>
<dbReference type="EMBL" id="FNDD01000008">
    <property type="protein sequence ID" value="SDH09298.1"/>
    <property type="molecule type" value="Genomic_DNA"/>
</dbReference>
<dbReference type="STRING" id="861298.SAMN04488136_10824"/>
<dbReference type="PRINTS" id="PR00080">
    <property type="entry name" value="SDRFAMILY"/>
</dbReference>
<evidence type="ECO:0000313" key="3">
    <source>
        <dbReference type="EMBL" id="SDH09298.1"/>
    </source>
</evidence>
<evidence type="ECO:0000256" key="1">
    <source>
        <dbReference type="ARBA" id="ARBA00006484"/>
    </source>
</evidence>
<dbReference type="OrthoDB" id="20590at2"/>
<dbReference type="PRINTS" id="PR00081">
    <property type="entry name" value="GDHRDH"/>
</dbReference>
<dbReference type="NCBIfam" id="NF005559">
    <property type="entry name" value="PRK07231.1"/>
    <property type="match status" value="1"/>
</dbReference>
<accession>A0A1G7ZKU1</accession>
<dbReference type="AlphaFoldDB" id="A0A1G7ZKU1"/>
<dbReference type="PANTHER" id="PTHR43639">
    <property type="entry name" value="OXIDOREDUCTASE, SHORT-CHAIN DEHYDROGENASE/REDUCTASE FAMILY (AFU_ORTHOLOGUE AFUA_5G02870)"/>
    <property type="match status" value="1"/>
</dbReference>
<gene>
    <name evidence="3" type="ORF">SAMN04488136_10824</name>
</gene>
<keyword evidence="2" id="KW-0560">Oxidoreductase</keyword>
<dbReference type="PANTHER" id="PTHR43639:SF1">
    <property type="entry name" value="SHORT-CHAIN DEHYDROGENASE_REDUCTASE FAMILY PROTEIN"/>
    <property type="match status" value="1"/>
</dbReference>
<dbReference type="Pfam" id="PF13561">
    <property type="entry name" value="adh_short_C2"/>
    <property type="match status" value="1"/>
</dbReference>
<dbReference type="FunFam" id="3.40.50.720:FF:000084">
    <property type="entry name" value="Short-chain dehydrogenase reductase"/>
    <property type="match status" value="1"/>
</dbReference>
<evidence type="ECO:0000256" key="2">
    <source>
        <dbReference type="ARBA" id="ARBA00023002"/>
    </source>
</evidence>
<keyword evidence="4" id="KW-1185">Reference proteome</keyword>